<dbReference type="PANTHER" id="PTHR43056">
    <property type="entry name" value="PEPTIDASE S9 PROLYL OLIGOPEPTIDASE"/>
    <property type="match status" value="1"/>
</dbReference>
<evidence type="ECO:0000259" key="1">
    <source>
        <dbReference type="Pfam" id="PF00326"/>
    </source>
</evidence>
<evidence type="ECO:0000313" key="2">
    <source>
        <dbReference type="EMBL" id="KAK0652560.1"/>
    </source>
</evidence>
<name>A0AA39YK98_9PEZI</name>
<dbReference type="SUPFAM" id="SSF69304">
    <property type="entry name" value="Tricorn protease N-terminal domain"/>
    <property type="match status" value="1"/>
</dbReference>
<dbReference type="Proteomes" id="UP001174936">
    <property type="component" value="Unassembled WGS sequence"/>
</dbReference>
<dbReference type="InterPro" id="IPR011042">
    <property type="entry name" value="6-blade_b-propeller_TolB-like"/>
</dbReference>
<dbReference type="Gene3D" id="3.40.50.1820">
    <property type="entry name" value="alpha/beta hydrolase"/>
    <property type="match status" value="1"/>
</dbReference>
<accession>A0AA39YK98</accession>
<feature type="domain" description="Peptidase S9 prolyl oligopeptidase catalytic" evidence="1">
    <location>
        <begin position="446"/>
        <end position="653"/>
    </location>
</feature>
<dbReference type="AlphaFoldDB" id="A0AA39YK98"/>
<organism evidence="2 3">
    <name type="scientific">Cercophora newfieldiana</name>
    <dbReference type="NCBI Taxonomy" id="92897"/>
    <lineage>
        <taxon>Eukaryota</taxon>
        <taxon>Fungi</taxon>
        <taxon>Dikarya</taxon>
        <taxon>Ascomycota</taxon>
        <taxon>Pezizomycotina</taxon>
        <taxon>Sordariomycetes</taxon>
        <taxon>Sordariomycetidae</taxon>
        <taxon>Sordariales</taxon>
        <taxon>Lasiosphaeriaceae</taxon>
        <taxon>Cercophora</taxon>
    </lineage>
</organism>
<keyword evidence="3" id="KW-1185">Reference proteome</keyword>
<dbReference type="GO" id="GO:0006508">
    <property type="term" value="P:proteolysis"/>
    <property type="evidence" value="ECO:0007669"/>
    <property type="project" value="InterPro"/>
</dbReference>
<dbReference type="PANTHER" id="PTHR43056:SF5">
    <property type="entry name" value="PEPTIDASE S9 PROLYL OLIGOPEPTIDASE CATALYTIC DOMAIN-CONTAINING PROTEIN"/>
    <property type="match status" value="1"/>
</dbReference>
<proteinExistence type="predicted"/>
<sequence>MVIVKTAPYGEWTSQISAKAATARSRSLSSPRVCPETKRTFFLESRTDGTNGIVEVKPDGPEHVLPSSYGADTTVYEYGGLAYSPIPGDRIRIIFNDARGQSLNILDVDGGKVEPLVQPSSLRYADFDCHPDIGYDTEDTAWVLAIEEDHTHPKPEDVRNTVVCINLATKKITRILEGADFYSYPRFSPDGRQIAWLQWDHPALPFIGVKLFLGDFDEETGSVSNIRLVAGDDDESISEPRWSPDGDLYFCSDATGFRQLTRFRDGERERILLPGLETAEFGTDSWTVGCQSYVFLNEDIIVAAPVQNGKYQLVYVDLETQDWATLDVPLVEHRMDCLAPLSATAFITIGSGYTTPTGLYDIEVLENLETEVTLVRSSVDDHFPETIFSKPVPIRFTTLKSPHREVHGFFWPPHNPRYAAPEGERPPLIVVSHGGPTGHTSPGLEMRHQYFTSRGYAYFAINYTGSSGHGKAYREALFGEWGILDRDDVAEAVDYLAWSGRIDRQRVGIEGGSAGGYNTLCSLTWHPTVFAGGVSYCGVSDVGDLGEKTHKLESHYLEVLLKLKGRTPKEQAALFAARSPLYHAENITAPLLLVHGDADVVVPIEQSREIRRKIRERGGDAELVVLGGEGHMFKRAESWETIVVEAEKWWRKTLLGSSDLGSK</sequence>
<dbReference type="InterPro" id="IPR011659">
    <property type="entry name" value="WD40"/>
</dbReference>
<dbReference type="InterPro" id="IPR050585">
    <property type="entry name" value="Xaa-Pro_dipeptidyl-ppase/CocE"/>
</dbReference>
<protein>
    <submittedName>
        <fullName evidence="2">Peptidase S9 prolyl oligopeptidase active site-containing protein</fullName>
    </submittedName>
</protein>
<dbReference type="GO" id="GO:0008236">
    <property type="term" value="F:serine-type peptidase activity"/>
    <property type="evidence" value="ECO:0007669"/>
    <property type="project" value="InterPro"/>
</dbReference>
<gene>
    <name evidence="2" type="ORF">B0T16DRAFT_369256</name>
</gene>
<dbReference type="InterPro" id="IPR001375">
    <property type="entry name" value="Peptidase_S9_cat"/>
</dbReference>
<dbReference type="InterPro" id="IPR029058">
    <property type="entry name" value="AB_hydrolase_fold"/>
</dbReference>
<dbReference type="EMBL" id="JAULSV010000002">
    <property type="protein sequence ID" value="KAK0652560.1"/>
    <property type="molecule type" value="Genomic_DNA"/>
</dbReference>
<dbReference type="SUPFAM" id="SSF53474">
    <property type="entry name" value="alpha/beta-Hydrolases"/>
    <property type="match status" value="1"/>
</dbReference>
<evidence type="ECO:0000313" key="3">
    <source>
        <dbReference type="Proteomes" id="UP001174936"/>
    </source>
</evidence>
<comment type="caution">
    <text evidence="2">The sequence shown here is derived from an EMBL/GenBank/DDBJ whole genome shotgun (WGS) entry which is preliminary data.</text>
</comment>
<dbReference type="Pfam" id="PF07676">
    <property type="entry name" value="PD40"/>
    <property type="match status" value="2"/>
</dbReference>
<dbReference type="Pfam" id="PF00326">
    <property type="entry name" value="Peptidase_S9"/>
    <property type="match status" value="1"/>
</dbReference>
<dbReference type="Gene3D" id="2.120.10.30">
    <property type="entry name" value="TolB, C-terminal domain"/>
    <property type="match status" value="1"/>
</dbReference>
<reference evidence="2" key="1">
    <citation type="submission" date="2023-06" db="EMBL/GenBank/DDBJ databases">
        <title>Genome-scale phylogeny and comparative genomics of the fungal order Sordariales.</title>
        <authorList>
            <consortium name="Lawrence Berkeley National Laboratory"/>
            <person name="Hensen N."/>
            <person name="Bonometti L."/>
            <person name="Westerberg I."/>
            <person name="Brannstrom I.O."/>
            <person name="Guillou S."/>
            <person name="Cros-Aarteil S."/>
            <person name="Calhoun S."/>
            <person name="Haridas S."/>
            <person name="Kuo A."/>
            <person name="Mondo S."/>
            <person name="Pangilinan J."/>
            <person name="Riley R."/>
            <person name="Labutti K."/>
            <person name="Andreopoulos B."/>
            <person name="Lipzen A."/>
            <person name="Chen C."/>
            <person name="Yanf M."/>
            <person name="Daum C."/>
            <person name="Ng V."/>
            <person name="Clum A."/>
            <person name="Steindorff A."/>
            <person name="Ohm R."/>
            <person name="Martin F."/>
            <person name="Silar P."/>
            <person name="Natvig D."/>
            <person name="Lalanne C."/>
            <person name="Gautier V."/>
            <person name="Ament-Velasquez S.L."/>
            <person name="Kruys A."/>
            <person name="Hutchinson M.I."/>
            <person name="Powell A.J."/>
            <person name="Barry K."/>
            <person name="Miller A.N."/>
            <person name="Grigoriev I.V."/>
            <person name="Debuchy R."/>
            <person name="Gladieux P."/>
            <person name="Thoren M.H."/>
            <person name="Johannesson H."/>
        </authorList>
    </citation>
    <scope>NUCLEOTIDE SEQUENCE</scope>
    <source>
        <strain evidence="2">SMH2532-1</strain>
    </source>
</reference>